<evidence type="ECO:0000256" key="1">
    <source>
        <dbReference type="ARBA" id="ARBA00004141"/>
    </source>
</evidence>
<evidence type="ECO:0000259" key="9">
    <source>
        <dbReference type="Pfam" id="PF06814"/>
    </source>
</evidence>
<feature type="transmembrane region" description="Helical" evidence="7">
    <location>
        <begin position="334"/>
        <end position="360"/>
    </location>
</feature>
<evidence type="ECO:0000313" key="10">
    <source>
        <dbReference type="Ensembl" id="ENSMZEP00005018622.1"/>
    </source>
</evidence>
<feature type="transmembrane region" description="Helical" evidence="7">
    <location>
        <begin position="452"/>
        <end position="472"/>
    </location>
</feature>
<feature type="transmembrane region" description="Helical" evidence="7">
    <location>
        <begin position="372"/>
        <end position="390"/>
    </location>
</feature>
<dbReference type="CTD" id="56927"/>
<evidence type="ECO:0000256" key="4">
    <source>
        <dbReference type="ARBA" id="ARBA00022989"/>
    </source>
</evidence>
<dbReference type="PANTHER" id="PTHR21229:SF11">
    <property type="entry name" value="PROTEIN GPR108"/>
    <property type="match status" value="1"/>
</dbReference>
<reference evidence="10" key="3">
    <citation type="submission" date="2025-09" db="UniProtKB">
        <authorList>
            <consortium name="Ensembl"/>
        </authorList>
    </citation>
    <scope>IDENTIFICATION</scope>
</reference>
<keyword evidence="11" id="KW-1185">Reference proteome</keyword>
<dbReference type="Pfam" id="PF06814">
    <property type="entry name" value="GOST_TM"/>
    <property type="match status" value="1"/>
</dbReference>
<evidence type="ECO:0000256" key="8">
    <source>
        <dbReference type="SAM" id="SignalP"/>
    </source>
</evidence>
<protein>
    <submittedName>
        <fullName evidence="10">G protein-coupled receptor 108</fullName>
    </submittedName>
</protein>
<evidence type="ECO:0000256" key="7">
    <source>
        <dbReference type="SAM" id="Phobius"/>
    </source>
</evidence>
<feature type="compositionally biased region" description="Basic and acidic residues" evidence="6">
    <location>
        <begin position="142"/>
        <end position="175"/>
    </location>
</feature>
<feature type="chain" id="PRO_5018286573" evidence="8">
    <location>
        <begin position="25"/>
        <end position="552"/>
    </location>
</feature>
<proteinExistence type="predicted"/>
<evidence type="ECO:0000256" key="5">
    <source>
        <dbReference type="ARBA" id="ARBA00023136"/>
    </source>
</evidence>
<dbReference type="PANTHER" id="PTHR21229">
    <property type="entry name" value="LUNG SEVEN TRANSMEMBRANE RECEPTOR"/>
    <property type="match status" value="1"/>
</dbReference>
<feature type="domain" description="GOST seven transmembrane" evidence="9">
    <location>
        <begin position="264"/>
        <end position="508"/>
    </location>
</feature>
<sequence>MAVGHRVCFVAGFLFILLLPGCEARIHKLTLTNEIRHTIDLNDFGFYANGTLDVYLHSLQVPETSVDFSKYPVGFSLSRSRVNGVLSYTAEDLKKCLLTQNATNAEPLIRFLINIKNQSVSVDAVNKQDNILIAKEKVEADKDQEKVKRDSEQQSKNQDKSAEHQDKRSDDKKPEQAVQNPEAVNVTGTFNLSSRHHVTLDLEKNGSIYSFSFRIRFGSEAEGLYSLKFHYCRNSEPGFNEPYSFAVEVREKNPHGFLSAAEIPLPRLYLYMAGVFFIAALVWVYNLMKHSYSVFKIHWLMAALAFTKSMSLVFHSINYYFINTKGHPIEGWAIMYYITHLLKGALLFITLALIGTGWAFVKYILSDKEKKIFMIVIPLQVLANVAYIIIESTEEGSSEYYVWKEILFLVDLICCGAILFPVVWSIRHLQEASSTDGKAAMNLEKLKLFRHYYVMIVCYIYFTRIIAILLKFTMPFQWQWCYEFLVEVSTLIFFVLTGYKFRPASNNPYLQLPQDEDDVENDEVVTESGALEGISKVKKTSNGRDRQKESTL</sequence>
<feature type="transmembrane region" description="Helical" evidence="7">
    <location>
        <begin position="299"/>
        <end position="322"/>
    </location>
</feature>
<dbReference type="GO" id="GO:0016020">
    <property type="term" value="C:membrane"/>
    <property type="evidence" value="ECO:0007669"/>
    <property type="project" value="UniProtKB-SubCell"/>
</dbReference>
<evidence type="ECO:0000256" key="2">
    <source>
        <dbReference type="ARBA" id="ARBA00022692"/>
    </source>
</evidence>
<feature type="transmembrane region" description="Helical" evidence="7">
    <location>
        <begin position="402"/>
        <end position="424"/>
    </location>
</feature>
<reference evidence="10" key="2">
    <citation type="submission" date="2025-08" db="UniProtKB">
        <authorList>
            <consortium name="Ensembl"/>
        </authorList>
    </citation>
    <scope>IDENTIFICATION</scope>
</reference>
<dbReference type="GeneID" id="101482288"/>
<dbReference type="Proteomes" id="UP000265160">
    <property type="component" value="LG6"/>
</dbReference>
<keyword evidence="3 8" id="KW-0732">Signal</keyword>
<dbReference type="STRING" id="106582.ENSMZEP00005018622"/>
<dbReference type="OrthoDB" id="29657at2759"/>
<comment type="subcellular location">
    <subcellularLocation>
        <location evidence="1">Membrane</location>
        <topology evidence="1">Multi-pass membrane protein</topology>
    </subcellularLocation>
</comment>
<keyword evidence="4 7" id="KW-1133">Transmembrane helix</keyword>
<dbReference type="KEGG" id="mze:101482288"/>
<feature type="transmembrane region" description="Helical" evidence="7">
    <location>
        <begin position="484"/>
        <end position="501"/>
    </location>
</feature>
<feature type="transmembrane region" description="Helical" evidence="7">
    <location>
        <begin position="268"/>
        <end position="287"/>
    </location>
</feature>
<keyword evidence="2 7" id="KW-0812">Transmembrane</keyword>
<evidence type="ECO:0000256" key="3">
    <source>
        <dbReference type="ARBA" id="ARBA00022729"/>
    </source>
</evidence>
<keyword evidence="5 7" id="KW-0472">Membrane</keyword>
<dbReference type="Ensembl" id="ENSMZET00005019222.1">
    <property type="protein sequence ID" value="ENSMZEP00005018622.1"/>
    <property type="gene ID" value="ENSMZEG00005013974.1"/>
</dbReference>
<dbReference type="AlphaFoldDB" id="A0A3P9C944"/>
<dbReference type="GO" id="GO:0005794">
    <property type="term" value="C:Golgi apparatus"/>
    <property type="evidence" value="ECO:0007669"/>
    <property type="project" value="TreeGrafter"/>
</dbReference>
<reference evidence="10 11" key="1">
    <citation type="journal article" date="2014" name="Nature">
        <title>The genomic substrate for adaptive radiation in African cichlid fish.</title>
        <authorList>
            <person name="Brawand D."/>
            <person name="Wagner C.E."/>
            <person name="Li Y.I."/>
            <person name="Malinsky M."/>
            <person name="Keller I."/>
            <person name="Fan S."/>
            <person name="Simakov O."/>
            <person name="Ng A.Y."/>
            <person name="Lim Z.W."/>
            <person name="Bezault E."/>
            <person name="Turner-Maier J."/>
            <person name="Johnson J."/>
            <person name="Alcazar R."/>
            <person name="Noh H.J."/>
            <person name="Russell P."/>
            <person name="Aken B."/>
            <person name="Alfoldi J."/>
            <person name="Amemiya C."/>
            <person name="Azzouzi N."/>
            <person name="Baroiller J.F."/>
            <person name="Barloy-Hubler F."/>
            <person name="Berlin A."/>
            <person name="Bloomquist R."/>
            <person name="Carleton K.L."/>
            <person name="Conte M.A."/>
            <person name="D'Cotta H."/>
            <person name="Eshel O."/>
            <person name="Gaffney L."/>
            <person name="Galibert F."/>
            <person name="Gante H.F."/>
            <person name="Gnerre S."/>
            <person name="Greuter L."/>
            <person name="Guyon R."/>
            <person name="Haddad N.S."/>
            <person name="Haerty W."/>
            <person name="Harris R.M."/>
            <person name="Hofmann H.A."/>
            <person name="Hourlier T."/>
            <person name="Hulata G."/>
            <person name="Jaffe D.B."/>
            <person name="Lara M."/>
            <person name="Lee A.P."/>
            <person name="MacCallum I."/>
            <person name="Mwaiko S."/>
            <person name="Nikaido M."/>
            <person name="Nishihara H."/>
            <person name="Ozouf-Costaz C."/>
            <person name="Penman D.J."/>
            <person name="Przybylski D."/>
            <person name="Rakotomanga M."/>
            <person name="Renn S.C.P."/>
            <person name="Ribeiro F.J."/>
            <person name="Ron M."/>
            <person name="Salzburger W."/>
            <person name="Sanchez-Pulido L."/>
            <person name="Santos M.E."/>
            <person name="Searle S."/>
            <person name="Sharpe T."/>
            <person name="Swofford R."/>
            <person name="Tan F.J."/>
            <person name="Williams L."/>
            <person name="Young S."/>
            <person name="Yin S."/>
            <person name="Okada N."/>
            <person name="Kocher T.D."/>
            <person name="Miska E.A."/>
            <person name="Lander E.S."/>
            <person name="Venkatesh B."/>
            <person name="Fernald R.D."/>
            <person name="Meyer A."/>
            <person name="Ponting C.P."/>
            <person name="Streelman J.T."/>
            <person name="Lindblad-Toh K."/>
            <person name="Seehausen O."/>
            <person name="Di Palma F."/>
        </authorList>
    </citation>
    <scope>NUCLEOTIDE SEQUENCE</scope>
</reference>
<evidence type="ECO:0000313" key="11">
    <source>
        <dbReference type="Proteomes" id="UP000265160"/>
    </source>
</evidence>
<feature type="region of interest" description="Disordered" evidence="6">
    <location>
        <begin position="142"/>
        <end position="184"/>
    </location>
</feature>
<accession>A0A3P9C944</accession>
<name>A0A3P9C944_9CICH</name>
<feature type="signal peptide" evidence="8">
    <location>
        <begin position="1"/>
        <end position="24"/>
    </location>
</feature>
<evidence type="ECO:0000256" key="6">
    <source>
        <dbReference type="SAM" id="MobiDB-lite"/>
    </source>
</evidence>
<dbReference type="RefSeq" id="XP_004569129.1">
    <property type="nucleotide sequence ID" value="XM_004569072.3"/>
</dbReference>
<dbReference type="InterPro" id="IPR009637">
    <property type="entry name" value="GPR107/GPR108-like"/>
</dbReference>
<organism evidence="10 11">
    <name type="scientific">Maylandia zebra</name>
    <name type="common">zebra mbuna</name>
    <dbReference type="NCBI Taxonomy" id="106582"/>
    <lineage>
        <taxon>Eukaryota</taxon>
        <taxon>Metazoa</taxon>
        <taxon>Chordata</taxon>
        <taxon>Craniata</taxon>
        <taxon>Vertebrata</taxon>
        <taxon>Euteleostomi</taxon>
        <taxon>Actinopterygii</taxon>
        <taxon>Neopterygii</taxon>
        <taxon>Teleostei</taxon>
        <taxon>Neoteleostei</taxon>
        <taxon>Acanthomorphata</taxon>
        <taxon>Ovalentaria</taxon>
        <taxon>Cichlomorphae</taxon>
        <taxon>Cichliformes</taxon>
        <taxon>Cichlidae</taxon>
        <taxon>African cichlids</taxon>
        <taxon>Pseudocrenilabrinae</taxon>
        <taxon>Haplochromini</taxon>
        <taxon>Maylandia</taxon>
        <taxon>Maylandia zebra complex</taxon>
    </lineage>
</organism>
<dbReference type="GeneTree" id="ENSGT00940000160446"/>
<dbReference type="InterPro" id="IPR053937">
    <property type="entry name" value="GOST_TM"/>
</dbReference>